<gene>
    <name evidence="12" type="ORF">RRG08_064547</name>
</gene>
<name>A0AAE1B944_9GAST</name>
<dbReference type="GO" id="GO:0005509">
    <property type="term" value="F:calcium ion binding"/>
    <property type="evidence" value="ECO:0007669"/>
    <property type="project" value="UniProtKB-UniRule"/>
</dbReference>
<keyword evidence="10" id="KW-0732">Signal</keyword>
<dbReference type="InterPro" id="IPR020894">
    <property type="entry name" value="Cadherin_CS"/>
</dbReference>
<evidence type="ECO:0000256" key="10">
    <source>
        <dbReference type="SAM" id="SignalP"/>
    </source>
</evidence>
<dbReference type="GO" id="GO:0007156">
    <property type="term" value="P:homophilic cell adhesion via plasma membrane adhesion molecules"/>
    <property type="evidence" value="ECO:0007669"/>
    <property type="project" value="InterPro"/>
</dbReference>
<dbReference type="PRINTS" id="PR00205">
    <property type="entry name" value="CADHERIN"/>
</dbReference>
<dbReference type="PANTHER" id="PTHR24026">
    <property type="entry name" value="FAT ATYPICAL CADHERIN-RELATED"/>
    <property type="match status" value="1"/>
</dbReference>
<dbReference type="InterPro" id="IPR015919">
    <property type="entry name" value="Cadherin-like_sf"/>
</dbReference>
<feature type="domain" description="Cadherin" evidence="11">
    <location>
        <begin position="1423"/>
        <end position="1518"/>
    </location>
</feature>
<dbReference type="Pfam" id="PF00028">
    <property type="entry name" value="Cadherin"/>
    <property type="match status" value="8"/>
</dbReference>
<feature type="domain" description="Cadherin" evidence="11">
    <location>
        <begin position="138"/>
        <end position="244"/>
    </location>
</feature>
<dbReference type="Proteomes" id="UP001283361">
    <property type="component" value="Unassembled WGS sequence"/>
</dbReference>
<dbReference type="SMART" id="SM00112">
    <property type="entry name" value="CA"/>
    <property type="match status" value="14"/>
</dbReference>
<evidence type="ECO:0000259" key="11">
    <source>
        <dbReference type="PROSITE" id="PS50268"/>
    </source>
</evidence>
<feature type="domain" description="Cadherin" evidence="11">
    <location>
        <begin position="359"/>
        <end position="474"/>
    </location>
</feature>
<proteinExistence type="predicted"/>
<feature type="domain" description="Cadherin" evidence="11">
    <location>
        <begin position="1280"/>
        <end position="1388"/>
    </location>
</feature>
<evidence type="ECO:0000256" key="7">
    <source>
        <dbReference type="PROSITE-ProRule" id="PRU00043"/>
    </source>
</evidence>
<keyword evidence="6 9" id="KW-0472">Membrane</keyword>
<dbReference type="PROSITE" id="PS50268">
    <property type="entry name" value="CADHERIN_2"/>
    <property type="match status" value="14"/>
</dbReference>
<comment type="subcellular location">
    <subcellularLocation>
        <location evidence="1">Membrane</location>
    </subcellularLocation>
</comment>
<evidence type="ECO:0000256" key="5">
    <source>
        <dbReference type="ARBA" id="ARBA00022989"/>
    </source>
</evidence>
<feature type="domain" description="Cadherin" evidence="11">
    <location>
        <begin position="475"/>
        <end position="590"/>
    </location>
</feature>
<feature type="domain" description="Cadherin" evidence="11">
    <location>
        <begin position="704"/>
        <end position="823"/>
    </location>
</feature>
<organism evidence="12 13">
    <name type="scientific">Elysia crispata</name>
    <name type="common">lettuce slug</name>
    <dbReference type="NCBI Taxonomy" id="231223"/>
    <lineage>
        <taxon>Eukaryota</taxon>
        <taxon>Metazoa</taxon>
        <taxon>Spiralia</taxon>
        <taxon>Lophotrochozoa</taxon>
        <taxon>Mollusca</taxon>
        <taxon>Gastropoda</taxon>
        <taxon>Heterobranchia</taxon>
        <taxon>Euthyneura</taxon>
        <taxon>Panpulmonata</taxon>
        <taxon>Sacoglossa</taxon>
        <taxon>Placobranchoidea</taxon>
        <taxon>Plakobranchidae</taxon>
        <taxon>Elysia</taxon>
    </lineage>
</organism>
<dbReference type="FunFam" id="2.60.40.60:FF:000092">
    <property type="entry name" value="Protocadherin 8"/>
    <property type="match status" value="1"/>
</dbReference>
<feature type="domain" description="Cadherin" evidence="11">
    <location>
        <begin position="252"/>
        <end position="358"/>
    </location>
</feature>
<feature type="signal peptide" evidence="10">
    <location>
        <begin position="1"/>
        <end position="21"/>
    </location>
</feature>
<evidence type="ECO:0000256" key="2">
    <source>
        <dbReference type="ARBA" id="ARBA00022692"/>
    </source>
</evidence>
<evidence type="ECO:0000256" key="6">
    <source>
        <dbReference type="ARBA" id="ARBA00023136"/>
    </source>
</evidence>
<reference evidence="12" key="1">
    <citation type="journal article" date="2023" name="G3 (Bethesda)">
        <title>A reference genome for the long-term kleptoplast-retaining sea slug Elysia crispata morphotype clarki.</title>
        <authorList>
            <person name="Eastman K.E."/>
            <person name="Pendleton A.L."/>
            <person name="Shaikh M.A."/>
            <person name="Suttiyut T."/>
            <person name="Ogas R."/>
            <person name="Tomko P."/>
            <person name="Gavelis G."/>
            <person name="Widhalm J.R."/>
            <person name="Wisecaver J.H."/>
        </authorList>
    </citation>
    <scope>NUCLEOTIDE SEQUENCE</scope>
    <source>
        <strain evidence="12">ECLA1</strain>
    </source>
</reference>
<dbReference type="SUPFAM" id="SSF49313">
    <property type="entry name" value="Cadherin-like"/>
    <property type="match status" value="14"/>
</dbReference>
<feature type="domain" description="Cadherin" evidence="11">
    <location>
        <begin position="1519"/>
        <end position="1634"/>
    </location>
</feature>
<evidence type="ECO:0000256" key="8">
    <source>
        <dbReference type="SAM" id="MobiDB-lite"/>
    </source>
</evidence>
<feature type="domain" description="Cadherin" evidence="11">
    <location>
        <begin position="1158"/>
        <end position="1276"/>
    </location>
</feature>
<keyword evidence="4 7" id="KW-0106">Calcium</keyword>
<feature type="domain" description="Cadherin" evidence="11">
    <location>
        <begin position="590"/>
        <end position="703"/>
    </location>
</feature>
<feature type="chain" id="PRO_5041978994" description="Cadherin domain-containing protein" evidence="10">
    <location>
        <begin position="22"/>
        <end position="1923"/>
    </location>
</feature>
<feature type="domain" description="Cadherin" evidence="11">
    <location>
        <begin position="939"/>
        <end position="1045"/>
    </location>
</feature>
<feature type="compositionally biased region" description="Polar residues" evidence="8">
    <location>
        <begin position="1905"/>
        <end position="1923"/>
    </location>
</feature>
<dbReference type="PROSITE" id="PS00232">
    <property type="entry name" value="CADHERIN_1"/>
    <property type="match status" value="3"/>
</dbReference>
<evidence type="ECO:0000256" key="9">
    <source>
        <dbReference type="SAM" id="Phobius"/>
    </source>
</evidence>
<feature type="domain" description="Cadherin" evidence="11">
    <location>
        <begin position="40"/>
        <end position="130"/>
    </location>
</feature>
<evidence type="ECO:0000256" key="3">
    <source>
        <dbReference type="ARBA" id="ARBA00022737"/>
    </source>
</evidence>
<feature type="transmembrane region" description="Helical" evidence="9">
    <location>
        <begin position="1729"/>
        <end position="1755"/>
    </location>
</feature>
<keyword evidence="2 9" id="KW-0812">Transmembrane</keyword>
<feature type="domain" description="Cadherin" evidence="11">
    <location>
        <begin position="820"/>
        <end position="938"/>
    </location>
</feature>
<evidence type="ECO:0000256" key="4">
    <source>
        <dbReference type="ARBA" id="ARBA00022837"/>
    </source>
</evidence>
<accession>A0AAE1B944</accession>
<evidence type="ECO:0000313" key="12">
    <source>
        <dbReference type="EMBL" id="KAK3801953.1"/>
    </source>
</evidence>
<sequence length="1923" mass="213405">MGVLKPGSVVFLFIVLGMVDGQLSRVPVITNASAINDRYLPETFPVGSVIGTIEAYDPDGSRVYFYLSGEGGEYFSINVDTGVISLKKELDFETDFEIRSTISVVDEIGERQTTDVKLFVLDENDIEPYFDDYGIFQEISEDEPVGSVVVSFIEVQDDDIQNSVISVVCNRSSALFSDACDKFALNESARSNKYWRGSLYLAQSLDYEERFSYAVLLTAFDGKYYESNEIHIEVTDINDTPPKFVAAVPSVIYEEEPIGTVFQRISAEDQDTAFRRNISYELIAGFDYFQIDNITGELSNRQRLDYDADAFPRGIPFELTIKAREIIPNAPIGNDPLTTATVNIKVTVLDINDNTPLFDRTSYTATIDENIVAGSNVPGLQMSVTDIDSGTFNSFRLVTSNYTNIFAVIPGSGDASASASLYVVNDQPIDYENGPIEYILEVEARQINVPNPTRTGTTTVTIKVKDVNDITPSFPQDTYYNSISERTRPGTVIFDLSATDPEVGDFGEPGIRYQLYGNIPPHFAINEMTGVVTVAPCASPGEIPCIDYEQKRKYTLTASATDNKGAEDGRTRSVQLIIDIVDENDVPPAIEALYERYILENEQVTINPLRIDVTDPDTVGGPLTFQIVGDSTNLWQIVAQRDPNGNQFYGNITATRPILYEDAPDQTNGQFRFSVQVQDGPQFSTRADVVINVLDINNNAPVFSPREFVERIPENTGGDIFVVRVTASDGDAPSTGNGVLDINVGNGGRGKFYVNKTVQQNDEFVADIYTTSGATFNFDQQDKYDIELIVRDRGTPSSKMGTGKLTVFITDINNRNPIIRPTFESVTVSENTPIDRSIHQVSATDPDDDSVLRFSFEASFATDGTGAQVNVSNYDYRNLFRIDPISGNVFVNGSLDRDRAASITFNLLVQDTAGIPVQEGTGILLIHITEYNDQPPQFNLTQYNIEIEEELNINSFIRNLYCTDEDDKIDSYSLIQDEPRRPTFFSFYSTSGAMLVENRIDYDEPNRIREIKLTAFCKDTGTPQLTASTKVVVTVLNINDNYPVFDRPLYETNIPEGRAGGVLGVNIQASDIDSGDYGVLRYRLLDTNSQYDRFFSIDENTAEITISPDAVFDREDTGFLGIQVEAYDSPLDSRVRRRTSVPVYITIDDINDNCPEFLNGLYFGTVPESAEDGTSIIDVIATDKDQGLNAQIVYTIKQNSITSSDPRSGNIQNLFDVGRTNGRIIVTNRMKDLTALYKFVLIATDLNGDNSTGKACSAEVPVEIEVLQSLNRAPVWIRPPRRDFVIYVLESQYEGMLVYNAKADDTNVGKSGVVDYYFLDGDNLSSKTAEFRINRVTGVIRAEVEFDREEQDTYFLTLMAKDRGEPAASSETTLIVVILDVNDNEPKFPMKDGGVIPLILPESGRDVRDGRSYNSFYLGKCNATDADSDHKNNEIYYELLSAKDEVRKIINVGWTTCEIVLNGIVDYERHPTLEFDILAKNEKNDDTVRRYRKKREVNPSIQHVIVMVTDEDDNPPTFTQDMYFGFISSDDPYRKTILEVTATDADAGDNTYISYSLSTVSQEKGFDIDPKVGSIFNTKSFIDVPQEDRNIQLDVIATSKNQPASAQAMIFVISPSNVAKLKVNRALSDVQPFSQQIVNTLESNNDIALAYIVKMRNHINNDGNEVETATDVFVAAVKNDGTGYEIYSADDLVGRINKDRDEKDSYNAIYITSVEADSDDDGFTLEEDAVLIILIISILLIVLALLLFCLACYCIQKKDRKKKKKITAARHAIVQPIPEPAEISFNPVYDNSPQEDEVVYTSVKKVRPLGSPISPVVFPAPPNLGTFASDLRPEEDPVPVIETEVLPAGSPQVQSIPAPKFEPEFEDRIETEVIEPPELPPPPPEALVDSTIDVVIDDSPLPSPAHSSAGSKQSGPNVTTVVI</sequence>
<keyword evidence="5 9" id="KW-1133">Transmembrane helix</keyword>
<dbReference type="EMBL" id="JAWDGP010000269">
    <property type="protein sequence ID" value="KAK3801953.1"/>
    <property type="molecule type" value="Genomic_DNA"/>
</dbReference>
<dbReference type="InterPro" id="IPR002126">
    <property type="entry name" value="Cadherin-like_dom"/>
</dbReference>
<feature type="domain" description="Cadherin" evidence="11">
    <location>
        <begin position="1046"/>
        <end position="1157"/>
    </location>
</feature>
<keyword evidence="13" id="KW-1185">Reference proteome</keyword>
<evidence type="ECO:0000313" key="13">
    <source>
        <dbReference type="Proteomes" id="UP001283361"/>
    </source>
</evidence>
<evidence type="ECO:0000256" key="1">
    <source>
        <dbReference type="ARBA" id="ARBA00004370"/>
    </source>
</evidence>
<dbReference type="PANTHER" id="PTHR24026:SF126">
    <property type="entry name" value="PROTOCADHERIN FAT 4"/>
    <property type="match status" value="1"/>
</dbReference>
<keyword evidence="3" id="KW-0677">Repeat</keyword>
<dbReference type="CDD" id="cd11304">
    <property type="entry name" value="Cadherin_repeat"/>
    <property type="match status" value="14"/>
</dbReference>
<dbReference type="GO" id="GO:0005886">
    <property type="term" value="C:plasma membrane"/>
    <property type="evidence" value="ECO:0007669"/>
    <property type="project" value="UniProtKB-SubCell"/>
</dbReference>
<protein>
    <recommendedName>
        <fullName evidence="11">Cadherin domain-containing protein</fullName>
    </recommendedName>
</protein>
<comment type="caution">
    <text evidence="12">The sequence shown here is derived from an EMBL/GenBank/DDBJ whole genome shotgun (WGS) entry which is preliminary data.</text>
</comment>
<feature type="region of interest" description="Disordered" evidence="8">
    <location>
        <begin position="1896"/>
        <end position="1923"/>
    </location>
</feature>
<dbReference type="Gene3D" id="2.60.40.60">
    <property type="entry name" value="Cadherins"/>
    <property type="match status" value="14"/>
</dbReference>